<dbReference type="EMBL" id="BLLF01002758">
    <property type="protein sequence ID" value="GFH25236.1"/>
    <property type="molecule type" value="Genomic_DNA"/>
</dbReference>
<sequence>MAVRWYRAARGAPVVWPVREESEQEAGEAAAAHHVPRLGRCRFAWVMLLIKPGAKPRVRGCIRCTEEAWVDAS</sequence>
<organism evidence="1 2">
    <name type="scientific">Haematococcus lacustris</name>
    <name type="common">Green alga</name>
    <name type="synonym">Haematococcus pluvialis</name>
    <dbReference type="NCBI Taxonomy" id="44745"/>
    <lineage>
        <taxon>Eukaryota</taxon>
        <taxon>Viridiplantae</taxon>
        <taxon>Chlorophyta</taxon>
        <taxon>core chlorophytes</taxon>
        <taxon>Chlorophyceae</taxon>
        <taxon>CS clade</taxon>
        <taxon>Chlamydomonadales</taxon>
        <taxon>Haematococcaceae</taxon>
        <taxon>Haematococcus</taxon>
    </lineage>
</organism>
<proteinExistence type="predicted"/>
<gene>
    <name evidence="1" type="ORF">HaLaN_23169</name>
</gene>
<accession>A0A6A0A110</accession>
<dbReference type="Proteomes" id="UP000485058">
    <property type="component" value="Unassembled WGS sequence"/>
</dbReference>
<evidence type="ECO:0000313" key="1">
    <source>
        <dbReference type="EMBL" id="GFH25236.1"/>
    </source>
</evidence>
<feature type="non-terminal residue" evidence="1">
    <location>
        <position position="1"/>
    </location>
</feature>
<evidence type="ECO:0000313" key="2">
    <source>
        <dbReference type="Proteomes" id="UP000485058"/>
    </source>
</evidence>
<reference evidence="1 2" key="1">
    <citation type="submission" date="2020-02" db="EMBL/GenBank/DDBJ databases">
        <title>Draft genome sequence of Haematococcus lacustris strain NIES-144.</title>
        <authorList>
            <person name="Morimoto D."/>
            <person name="Nakagawa S."/>
            <person name="Yoshida T."/>
            <person name="Sawayama S."/>
        </authorList>
    </citation>
    <scope>NUCLEOTIDE SEQUENCE [LARGE SCALE GENOMIC DNA]</scope>
    <source>
        <strain evidence="1 2">NIES-144</strain>
    </source>
</reference>
<dbReference type="AlphaFoldDB" id="A0A6A0A110"/>
<comment type="caution">
    <text evidence="1">The sequence shown here is derived from an EMBL/GenBank/DDBJ whole genome shotgun (WGS) entry which is preliminary data.</text>
</comment>
<keyword evidence="2" id="KW-1185">Reference proteome</keyword>
<name>A0A6A0A110_HAELA</name>
<protein>
    <submittedName>
        <fullName evidence="1">Uncharacterized protein</fullName>
    </submittedName>
</protein>